<evidence type="ECO:0000256" key="1">
    <source>
        <dbReference type="ARBA" id="ARBA00022801"/>
    </source>
</evidence>
<accession>A0AB36TI54</accession>
<dbReference type="SUPFAM" id="SSF55144">
    <property type="entry name" value="LigT-like"/>
    <property type="match status" value="1"/>
</dbReference>
<evidence type="ECO:0000313" key="5">
    <source>
        <dbReference type="Proteomes" id="UP000223596"/>
    </source>
</evidence>
<comment type="function">
    <text evidence="2">Hydrolyzes RNA 2',3'-cyclic phosphodiester to an RNA 2'-phosphomonoester.</text>
</comment>
<feature type="short sequence motif" description="HXTX 2" evidence="2">
    <location>
        <begin position="127"/>
        <end position="130"/>
    </location>
</feature>
<keyword evidence="4" id="KW-0436">Ligase</keyword>
<dbReference type="RefSeq" id="WP_003518000.1">
    <property type="nucleotide sequence ID" value="NZ_CP013828.1"/>
</dbReference>
<feature type="short sequence motif" description="HXTX 1" evidence="2">
    <location>
        <begin position="40"/>
        <end position="43"/>
    </location>
</feature>
<dbReference type="EMBL" id="PDBW01000001">
    <property type="protein sequence ID" value="PFH03001.1"/>
    <property type="molecule type" value="Genomic_DNA"/>
</dbReference>
<feature type="domain" description="Phosphoesterase HXTX" evidence="3">
    <location>
        <begin position="99"/>
        <end position="167"/>
    </location>
</feature>
<dbReference type="Gene3D" id="3.90.1140.10">
    <property type="entry name" value="Cyclic phosphodiesterase"/>
    <property type="match status" value="1"/>
</dbReference>
<dbReference type="Proteomes" id="UP000223596">
    <property type="component" value="Unassembled WGS sequence"/>
</dbReference>
<dbReference type="InterPro" id="IPR004175">
    <property type="entry name" value="RNA_CPDase"/>
</dbReference>
<dbReference type="GO" id="GO:0008664">
    <property type="term" value="F:RNA 2',3'-cyclic 3'-phosphodiesterase activity"/>
    <property type="evidence" value="ECO:0007669"/>
    <property type="project" value="UniProtKB-EC"/>
</dbReference>
<keyword evidence="1 2" id="KW-0378">Hydrolase</keyword>
<dbReference type="InterPro" id="IPR009097">
    <property type="entry name" value="Cyclic_Pdiesterase"/>
</dbReference>
<evidence type="ECO:0000256" key="2">
    <source>
        <dbReference type="HAMAP-Rule" id="MF_01940"/>
    </source>
</evidence>
<feature type="active site" description="Proton donor" evidence="2">
    <location>
        <position position="40"/>
    </location>
</feature>
<proteinExistence type="inferred from homology"/>
<dbReference type="PANTHER" id="PTHR35561:SF1">
    <property type="entry name" value="RNA 2',3'-CYCLIC PHOSPHODIESTERASE"/>
    <property type="match status" value="1"/>
</dbReference>
<comment type="catalytic activity">
    <reaction evidence="2">
        <text>a 3'-end 2',3'-cyclophospho-ribonucleotide-RNA + H2O = a 3'-end 2'-phospho-ribonucleotide-RNA + H(+)</text>
        <dbReference type="Rhea" id="RHEA:11828"/>
        <dbReference type="Rhea" id="RHEA-COMP:10464"/>
        <dbReference type="Rhea" id="RHEA-COMP:17353"/>
        <dbReference type="ChEBI" id="CHEBI:15377"/>
        <dbReference type="ChEBI" id="CHEBI:15378"/>
        <dbReference type="ChEBI" id="CHEBI:83064"/>
        <dbReference type="ChEBI" id="CHEBI:173113"/>
        <dbReference type="EC" id="3.1.4.58"/>
    </reaction>
</comment>
<dbReference type="HAMAP" id="MF_01940">
    <property type="entry name" value="RNA_CPDase"/>
    <property type="match status" value="1"/>
</dbReference>
<dbReference type="AlphaFoldDB" id="A0AB36TI54"/>
<feature type="active site" description="Proton acceptor" evidence="2">
    <location>
        <position position="127"/>
    </location>
</feature>
<dbReference type="InterPro" id="IPR014051">
    <property type="entry name" value="Phosphoesterase_HXTX"/>
</dbReference>
<gene>
    <name evidence="4" type="ORF">M972_111797</name>
</gene>
<dbReference type="PANTHER" id="PTHR35561">
    <property type="entry name" value="RNA 2',3'-CYCLIC PHOSPHODIESTERASE"/>
    <property type="match status" value="1"/>
</dbReference>
<feature type="domain" description="Phosphoesterase HXTX" evidence="3">
    <location>
        <begin position="9"/>
        <end position="91"/>
    </location>
</feature>
<evidence type="ECO:0000313" key="4">
    <source>
        <dbReference type="EMBL" id="PFH03001.1"/>
    </source>
</evidence>
<evidence type="ECO:0000259" key="3">
    <source>
        <dbReference type="Pfam" id="PF02834"/>
    </source>
</evidence>
<organism evidence="4 5">
    <name type="scientific">Acetivibrio thermocellus AD2</name>
    <dbReference type="NCBI Taxonomy" id="1138384"/>
    <lineage>
        <taxon>Bacteria</taxon>
        <taxon>Bacillati</taxon>
        <taxon>Bacillota</taxon>
        <taxon>Clostridia</taxon>
        <taxon>Eubacteriales</taxon>
        <taxon>Oscillospiraceae</taxon>
        <taxon>Acetivibrio</taxon>
    </lineage>
</organism>
<comment type="caution">
    <text evidence="4">The sequence shown here is derived from an EMBL/GenBank/DDBJ whole genome shotgun (WGS) entry which is preliminary data.</text>
</comment>
<dbReference type="EC" id="3.1.4.58" evidence="2"/>
<comment type="similarity">
    <text evidence="2">Belongs to the 2H phosphoesterase superfamily. ThpR family.</text>
</comment>
<name>A0AB36TI54_ACETH</name>
<reference evidence="4 5" key="1">
    <citation type="submission" date="2017-09" db="EMBL/GenBank/DDBJ databases">
        <title>Evaluation of Pacific Biosciences Sequencing Technology to Finishing C. thermocellum Genome Sequences.</title>
        <authorList>
            <person name="Brown S."/>
        </authorList>
    </citation>
    <scope>NUCLEOTIDE SEQUENCE [LARGE SCALE GENOMIC DNA]</scope>
    <source>
        <strain evidence="4 5">AD2</strain>
    </source>
</reference>
<dbReference type="Pfam" id="PF02834">
    <property type="entry name" value="LigT_PEase"/>
    <property type="match status" value="2"/>
</dbReference>
<protein>
    <recommendedName>
        <fullName evidence="2">RNA 2',3'-cyclic phosphodiesterase</fullName>
        <shortName evidence="2">RNA 2',3'-CPDase</shortName>
        <ecNumber evidence="2">3.1.4.58</ecNumber>
    </recommendedName>
</protein>
<sequence>MRTFVAVDFNTELKKEILKLQTQLRNLAVSGRWKYIDNFHLTLKFLGEIEKSKVQDIKKGLDEVCGKTQKFCLNIDGLDFFPGNGCLRVLWLKLAGELESLHSLQSEIDIMLEKLGFEKEKRRYVPHVTIAQDVVFNKDFEEIKGLVGNYRFATIEVQSVNLFKSEQIGGKRVYTPLTEHKLV</sequence>
<dbReference type="GO" id="GO:0016874">
    <property type="term" value="F:ligase activity"/>
    <property type="evidence" value="ECO:0007669"/>
    <property type="project" value="UniProtKB-KW"/>
</dbReference>
<dbReference type="GO" id="GO:0004113">
    <property type="term" value="F:2',3'-cyclic-nucleotide 3'-phosphodiesterase activity"/>
    <property type="evidence" value="ECO:0007669"/>
    <property type="project" value="InterPro"/>
</dbReference>
<dbReference type="NCBIfam" id="TIGR02258">
    <property type="entry name" value="2_5_ligase"/>
    <property type="match status" value="1"/>
</dbReference>